<organism evidence="1">
    <name type="scientific">Rhizophora mucronata</name>
    <name type="common">Asiatic mangrove</name>
    <dbReference type="NCBI Taxonomy" id="61149"/>
    <lineage>
        <taxon>Eukaryota</taxon>
        <taxon>Viridiplantae</taxon>
        <taxon>Streptophyta</taxon>
        <taxon>Embryophyta</taxon>
        <taxon>Tracheophyta</taxon>
        <taxon>Spermatophyta</taxon>
        <taxon>Magnoliopsida</taxon>
        <taxon>eudicotyledons</taxon>
        <taxon>Gunneridae</taxon>
        <taxon>Pentapetalae</taxon>
        <taxon>rosids</taxon>
        <taxon>fabids</taxon>
        <taxon>Malpighiales</taxon>
        <taxon>Rhizophoraceae</taxon>
        <taxon>Rhizophora</taxon>
    </lineage>
</organism>
<proteinExistence type="predicted"/>
<reference evidence="1" key="1">
    <citation type="submission" date="2018-02" db="EMBL/GenBank/DDBJ databases">
        <title>Rhizophora mucronata_Transcriptome.</title>
        <authorList>
            <person name="Meera S.P."/>
            <person name="Sreeshan A."/>
            <person name="Augustine A."/>
        </authorList>
    </citation>
    <scope>NUCLEOTIDE SEQUENCE</scope>
    <source>
        <tissue evidence="1">Leaf</tissue>
    </source>
</reference>
<dbReference type="EMBL" id="GGEC01026845">
    <property type="protein sequence ID" value="MBX07329.1"/>
    <property type="molecule type" value="Transcribed_RNA"/>
</dbReference>
<accession>A0A2P2KNN8</accession>
<dbReference type="EMBL" id="GGEC01026843">
    <property type="protein sequence ID" value="MBX07327.1"/>
    <property type="molecule type" value="Transcribed_RNA"/>
</dbReference>
<protein>
    <submittedName>
        <fullName evidence="1">Uncharacterized protein</fullName>
    </submittedName>
</protein>
<sequence>MHARLLFSKSVLVDIGQTMFPLQVFWRYSVRFLSKNCSI</sequence>
<dbReference type="AlphaFoldDB" id="A0A2P2KNN8"/>
<name>A0A2P2KNN8_RHIMU</name>
<evidence type="ECO:0000313" key="1">
    <source>
        <dbReference type="EMBL" id="MBX07327.1"/>
    </source>
</evidence>